<feature type="region of interest" description="Disordered" evidence="1">
    <location>
        <begin position="17"/>
        <end position="176"/>
    </location>
</feature>
<feature type="compositionally biased region" description="Basic and acidic residues" evidence="1">
    <location>
        <begin position="112"/>
        <end position="121"/>
    </location>
</feature>
<proteinExistence type="predicted"/>
<gene>
    <name evidence="2" type="ORF">NPIL_559081</name>
</gene>
<accession>A0A8X6TKP9</accession>
<feature type="compositionally biased region" description="Basic and acidic residues" evidence="1">
    <location>
        <begin position="47"/>
        <end position="56"/>
    </location>
</feature>
<evidence type="ECO:0000256" key="1">
    <source>
        <dbReference type="SAM" id="MobiDB-lite"/>
    </source>
</evidence>
<feature type="compositionally biased region" description="Basic and acidic residues" evidence="1">
    <location>
        <begin position="128"/>
        <end position="175"/>
    </location>
</feature>
<comment type="caution">
    <text evidence="2">The sequence shown here is derived from an EMBL/GenBank/DDBJ whole genome shotgun (WGS) entry which is preliminary data.</text>
</comment>
<dbReference type="AlphaFoldDB" id="A0A8X6TKP9"/>
<dbReference type="EMBL" id="BMAW01060288">
    <property type="protein sequence ID" value="GFT25466.1"/>
    <property type="molecule type" value="Genomic_DNA"/>
</dbReference>
<feature type="compositionally biased region" description="Pro residues" evidence="1">
    <location>
        <begin position="19"/>
        <end position="34"/>
    </location>
</feature>
<evidence type="ECO:0000313" key="3">
    <source>
        <dbReference type="Proteomes" id="UP000887013"/>
    </source>
</evidence>
<keyword evidence="3" id="KW-1185">Reference proteome</keyword>
<protein>
    <submittedName>
        <fullName evidence="2">Uncharacterized protein</fullName>
    </submittedName>
</protein>
<reference evidence="2" key="1">
    <citation type="submission" date="2020-08" db="EMBL/GenBank/DDBJ databases">
        <title>Multicomponent nature underlies the extraordinary mechanical properties of spider dragline silk.</title>
        <authorList>
            <person name="Kono N."/>
            <person name="Nakamura H."/>
            <person name="Mori M."/>
            <person name="Yoshida Y."/>
            <person name="Ohtoshi R."/>
            <person name="Malay A.D."/>
            <person name="Moran D.A.P."/>
            <person name="Tomita M."/>
            <person name="Numata K."/>
            <person name="Arakawa K."/>
        </authorList>
    </citation>
    <scope>NUCLEOTIDE SEQUENCE</scope>
</reference>
<evidence type="ECO:0000313" key="2">
    <source>
        <dbReference type="EMBL" id="GFT25466.1"/>
    </source>
</evidence>
<sequence>MSDFINFDDLFEEVDLPVPLSPLPPTPVSSPRPMSPAEIPELYFGKSVEESPERSLAETVAQSLEPCSTEPRAASPRPEPSMAKPTSFNGKRILHVASDPVLKRRKKSSKRSRTDERKSSDRPTSPEARPHDPRSQEARPIDPRSPEARPHDPRSQEVRPHDPRSQEARPRDFKIPTRHIPAFGRRFLLSSWEEARPQIFFHHHGLVVFSCRDDGFTLTNGVVSYASNQWCVKTLTKCLTYIDIGTVCVTDARSKVQFRAFQNSLPILSPWKRLTLVTLNHGKEEQGSCPFCNRNECHRWLATQGMSTLLHFPIHPIYHT</sequence>
<organism evidence="2 3">
    <name type="scientific">Nephila pilipes</name>
    <name type="common">Giant wood spider</name>
    <name type="synonym">Nephila maculata</name>
    <dbReference type="NCBI Taxonomy" id="299642"/>
    <lineage>
        <taxon>Eukaryota</taxon>
        <taxon>Metazoa</taxon>
        <taxon>Ecdysozoa</taxon>
        <taxon>Arthropoda</taxon>
        <taxon>Chelicerata</taxon>
        <taxon>Arachnida</taxon>
        <taxon>Araneae</taxon>
        <taxon>Araneomorphae</taxon>
        <taxon>Entelegynae</taxon>
        <taxon>Araneoidea</taxon>
        <taxon>Nephilidae</taxon>
        <taxon>Nephila</taxon>
    </lineage>
</organism>
<dbReference type="Proteomes" id="UP000887013">
    <property type="component" value="Unassembled WGS sequence"/>
</dbReference>
<name>A0A8X6TKP9_NEPPI</name>